<name>A0A157SQP9_9BORD</name>
<dbReference type="AlphaFoldDB" id="A0A157SQP9"/>
<evidence type="ECO:0000313" key="3">
    <source>
        <dbReference type="Proteomes" id="UP000076848"/>
    </source>
</evidence>
<accession>A0A157SQP9</accession>
<protein>
    <submittedName>
        <fullName evidence="2">Uncharacterized protein</fullName>
    </submittedName>
</protein>
<proteinExistence type="predicted"/>
<keyword evidence="3" id="KW-1185">Reference proteome</keyword>
<sequence>MIGSSGAGAMQAPDDARAQAVQKAQAKNAQRAEAVQDERKTIRSLAPRNVAATAEQQVERVRAMLKAGKHEQAVQALQALRQAWPEYEIPQDLRGLLPRDSAPR</sequence>
<evidence type="ECO:0000313" key="2">
    <source>
        <dbReference type="EMBL" id="SAI72236.1"/>
    </source>
</evidence>
<dbReference type="EMBL" id="FKIF01000007">
    <property type="protein sequence ID" value="SAI72236.1"/>
    <property type="molecule type" value="Genomic_DNA"/>
</dbReference>
<gene>
    <name evidence="2" type="ORF">SAMEA3906486_04017</name>
</gene>
<evidence type="ECO:0000256" key="1">
    <source>
        <dbReference type="SAM" id="MobiDB-lite"/>
    </source>
</evidence>
<reference evidence="2 3" key="1">
    <citation type="submission" date="2016-04" db="EMBL/GenBank/DDBJ databases">
        <authorList>
            <consortium name="Pathogen Informatics"/>
        </authorList>
    </citation>
    <scope>NUCLEOTIDE SEQUENCE [LARGE SCALE GENOMIC DNA]</scope>
    <source>
        <strain evidence="2 3">H050680373</strain>
    </source>
</reference>
<dbReference type="Proteomes" id="UP000076848">
    <property type="component" value="Unassembled WGS sequence"/>
</dbReference>
<feature type="region of interest" description="Disordered" evidence="1">
    <location>
        <begin position="1"/>
        <end position="41"/>
    </location>
</feature>
<organism evidence="2 3">
    <name type="scientific">Bordetella ansorpii</name>
    <dbReference type="NCBI Taxonomy" id="288768"/>
    <lineage>
        <taxon>Bacteria</taxon>
        <taxon>Pseudomonadati</taxon>
        <taxon>Pseudomonadota</taxon>
        <taxon>Betaproteobacteria</taxon>
        <taxon>Burkholderiales</taxon>
        <taxon>Alcaligenaceae</taxon>
        <taxon>Bordetella</taxon>
    </lineage>
</organism>
<feature type="compositionally biased region" description="Low complexity" evidence="1">
    <location>
        <begin position="18"/>
        <end position="33"/>
    </location>
</feature>